<name>V2QBN6_9BACT</name>
<gene>
    <name evidence="1" type="ORF">N508_001356</name>
</gene>
<dbReference type="KEGG" id="msch:N508_001356"/>
<dbReference type="RefSeq" id="WP_023275639.1">
    <property type="nucleotide sequence ID" value="NZ_CP097562.1"/>
</dbReference>
<evidence type="ECO:0000313" key="1">
    <source>
        <dbReference type="EMBL" id="USF24273.1"/>
    </source>
</evidence>
<keyword evidence="2" id="KW-1185">Reference proteome</keyword>
<sequence length="152" mass="17135">MKTFIIPVIISIIVGAAAAFIYIQFSSDSRTDVSRDYDLVPLKCDLMKKKCTKEFNGQTVTFDMTPRPVEIMAETTISLSGLNYDFYDAKIRIFGLNMDMGTIIASLVEKDNIYITKVALSACLVEDVMRYRIAVYDGNEPTGLYIDFDVPR</sequence>
<accession>V2QBN6</accession>
<dbReference type="Proteomes" id="UP000017429">
    <property type="component" value="Chromosome"/>
</dbReference>
<evidence type="ECO:0000313" key="2">
    <source>
        <dbReference type="Proteomes" id="UP000017429"/>
    </source>
</evidence>
<organism evidence="1 2">
    <name type="scientific">Mucispirillum schaedleri ASF457</name>
    <dbReference type="NCBI Taxonomy" id="1379858"/>
    <lineage>
        <taxon>Bacteria</taxon>
        <taxon>Pseudomonadati</taxon>
        <taxon>Deferribacterota</taxon>
        <taxon>Deferribacteres</taxon>
        <taxon>Deferribacterales</taxon>
        <taxon>Mucispirillaceae</taxon>
        <taxon>Mucispirillum</taxon>
    </lineage>
</organism>
<proteinExistence type="predicted"/>
<dbReference type="EMBL" id="CP097562">
    <property type="protein sequence ID" value="USF24273.1"/>
    <property type="molecule type" value="Genomic_DNA"/>
</dbReference>
<dbReference type="eggNOG" id="ENOG5033DQT">
    <property type="taxonomic scope" value="Bacteria"/>
</dbReference>
<dbReference type="AlphaFoldDB" id="V2QBN6"/>
<reference evidence="1" key="2">
    <citation type="submission" date="2022-05" db="EMBL/GenBank/DDBJ databases">
        <authorList>
            <person name="Proctor A.L."/>
            <person name="Phillips G.J."/>
            <person name="Wannemuehler M.J."/>
        </authorList>
    </citation>
    <scope>NUCLEOTIDE SEQUENCE</scope>
    <source>
        <strain evidence="1">ASF457</strain>
    </source>
</reference>
<dbReference type="OrthoDB" id="5354971at2"/>
<reference evidence="1" key="1">
    <citation type="journal article" date="2014" name="Genome Announc.">
        <title>Draft genome sequences of the altered schaedler flora, a defined bacterial community from gnotobiotic mice.</title>
        <authorList>
            <person name="Wannemuehler M.J."/>
            <person name="Overstreet A.M."/>
            <person name="Ward D.V."/>
            <person name="Phillips G.J."/>
        </authorList>
    </citation>
    <scope>NUCLEOTIDE SEQUENCE</scope>
    <source>
        <strain evidence="1">ASF457</strain>
    </source>
</reference>
<protein>
    <submittedName>
        <fullName evidence="1">Uncharacterized protein</fullName>
    </submittedName>
</protein>
<reference evidence="1" key="3">
    <citation type="submission" date="2022-06" db="EMBL/GenBank/DDBJ databases">
        <title>Resources to Facilitate Use of the Altered Schaedler Flora (ASF) Mouse Model to Study Microbiome Function.</title>
        <authorList>
            <person name="Proctor A."/>
            <person name="Parvinroo S."/>
            <person name="Richie T."/>
            <person name="Jia X."/>
            <person name="Lee S.T.M."/>
            <person name="Karp P.D."/>
            <person name="Paley S."/>
            <person name="Kostic A.D."/>
            <person name="Pierre J.F."/>
            <person name="Wannemuehler M.J."/>
            <person name="Phillips G.J."/>
        </authorList>
    </citation>
    <scope>NUCLEOTIDE SEQUENCE</scope>
    <source>
        <strain evidence="1">ASF457</strain>
    </source>
</reference>